<dbReference type="GO" id="GO:0046872">
    <property type="term" value="F:metal ion binding"/>
    <property type="evidence" value="ECO:0007669"/>
    <property type="project" value="UniProtKB-KW"/>
</dbReference>
<feature type="binding site" evidence="2">
    <location>
        <position position="104"/>
    </location>
    <ligand>
        <name>Zn(2+)</name>
        <dbReference type="ChEBI" id="CHEBI:29105"/>
        <label>2</label>
    </ligand>
</feature>
<dbReference type="eggNOG" id="COG2362">
    <property type="taxonomic scope" value="Bacteria"/>
</dbReference>
<keyword evidence="2" id="KW-0862">Zinc</keyword>
<dbReference type="GO" id="GO:0004177">
    <property type="term" value="F:aminopeptidase activity"/>
    <property type="evidence" value="ECO:0007669"/>
    <property type="project" value="UniProtKB-KW"/>
</dbReference>
<dbReference type="InterPro" id="IPR027476">
    <property type="entry name" value="DppA_N"/>
</dbReference>
<keyword evidence="3" id="KW-0645">Protease</keyword>
<dbReference type="PATRIC" id="fig|688269.3.peg.1361"/>
<keyword evidence="4" id="KW-1185">Reference proteome</keyword>
<accession>F7YTU5</accession>
<dbReference type="Gene3D" id="3.30.1360.130">
    <property type="entry name" value="Dipeptide transport protein"/>
    <property type="match status" value="1"/>
</dbReference>
<feature type="active site" description="Nucleophile" evidence="1">
    <location>
        <position position="116"/>
    </location>
</feature>
<evidence type="ECO:0000256" key="2">
    <source>
        <dbReference type="PIRSR" id="PIRSR015853-2"/>
    </source>
</evidence>
<dbReference type="Gene3D" id="3.40.50.10780">
    <property type="entry name" value="Dipeptide transport protein"/>
    <property type="match status" value="1"/>
</dbReference>
<gene>
    <name evidence="3" type="ORF">Theth_1325</name>
</gene>
<dbReference type="PIRSF" id="PIRSF015853">
    <property type="entry name" value="Pep_DppA"/>
    <property type="match status" value="1"/>
</dbReference>
<dbReference type="InterPro" id="IPR036177">
    <property type="entry name" value="Peptidase_M55_sf"/>
</dbReference>
<dbReference type="KEGG" id="tta:Theth_1325"/>
<dbReference type="AlphaFoldDB" id="F7YTU5"/>
<name>F7YTU5_9THEM</name>
<dbReference type="CDD" id="cd08769">
    <property type="entry name" value="DAP_dppA_2"/>
    <property type="match status" value="1"/>
</dbReference>
<feature type="binding site" evidence="2">
    <location>
        <position position="8"/>
    </location>
    <ligand>
        <name>Zn(2+)</name>
        <dbReference type="ChEBI" id="CHEBI:29105"/>
        <label>1</label>
    </ligand>
</feature>
<proteinExistence type="predicted"/>
<dbReference type="RefSeq" id="WP_013932606.1">
    <property type="nucleotide sequence ID" value="NC_015707.1"/>
</dbReference>
<feature type="binding site" evidence="2">
    <location>
        <position position="10"/>
    </location>
    <ligand>
        <name>Zn(2+)</name>
        <dbReference type="ChEBI" id="CHEBI:29105"/>
        <label>1</label>
    </ligand>
</feature>
<organism evidence="3 4">
    <name type="scientific">Pseudothermotoga thermarum DSM 5069</name>
    <dbReference type="NCBI Taxonomy" id="688269"/>
    <lineage>
        <taxon>Bacteria</taxon>
        <taxon>Thermotogati</taxon>
        <taxon>Thermotogota</taxon>
        <taxon>Thermotogae</taxon>
        <taxon>Thermotogales</taxon>
        <taxon>Thermotogaceae</taxon>
        <taxon>Pseudothermotoga</taxon>
    </lineage>
</organism>
<feature type="binding site" evidence="2">
    <location>
        <position position="135"/>
    </location>
    <ligand>
        <name>Zn(2+)</name>
        <dbReference type="ChEBI" id="CHEBI:29105"/>
        <label>2</label>
    </ligand>
</feature>
<dbReference type="EMBL" id="CP002351">
    <property type="protein sequence ID" value="AEH51390.1"/>
    <property type="molecule type" value="Genomic_DNA"/>
</dbReference>
<evidence type="ECO:0000313" key="3">
    <source>
        <dbReference type="EMBL" id="AEH51390.1"/>
    </source>
</evidence>
<dbReference type="Pfam" id="PF04951">
    <property type="entry name" value="Peptidase_M55"/>
    <property type="match status" value="1"/>
</dbReference>
<dbReference type="HOGENOM" id="CLU_086038_1_0_0"/>
<protein>
    <submittedName>
        <fullName evidence="3">D-aminopeptidase DppA</fullName>
    </submittedName>
</protein>
<feature type="binding site" evidence="2">
    <location>
        <position position="8"/>
    </location>
    <ligand>
        <name>Zn(2+)</name>
        <dbReference type="ChEBI" id="CHEBI:29105"/>
        <label>2</label>
    </ligand>
</feature>
<reference evidence="3 4" key="1">
    <citation type="submission" date="2010-11" db="EMBL/GenBank/DDBJ databases">
        <title>The complete genome of Thermotoga thermarum DSM 5069.</title>
        <authorList>
            <consortium name="US DOE Joint Genome Institute (JGI-PGF)"/>
            <person name="Lucas S."/>
            <person name="Copeland A."/>
            <person name="Lapidus A."/>
            <person name="Bruce D."/>
            <person name="Goodwin L."/>
            <person name="Pitluck S."/>
            <person name="Kyrpides N."/>
            <person name="Mavromatis K."/>
            <person name="Ivanova N."/>
            <person name="Zeytun A."/>
            <person name="Brettin T."/>
            <person name="Detter J.C."/>
            <person name="Tapia R."/>
            <person name="Han C."/>
            <person name="Land M."/>
            <person name="Hauser L."/>
            <person name="Markowitz V."/>
            <person name="Cheng J.-F."/>
            <person name="Hugenholtz P."/>
            <person name="Woyke T."/>
            <person name="Wu D."/>
            <person name="Spring S."/>
            <person name="Schroeder M."/>
            <person name="Brambilla E."/>
            <person name="Klenk H.-P."/>
            <person name="Eisen J.A."/>
        </authorList>
    </citation>
    <scope>NUCLEOTIDE SEQUENCE [LARGE SCALE GENOMIC DNA]</scope>
    <source>
        <strain evidence="3 4">DSM 5069</strain>
    </source>
</reference>
<keyword evidence="3" id="KW-0378">Hydrolase</keyword>
<dbReference type="Proteomes" id="UP000006804">
    <property type="component" value="Chromosome"/>
</dbReference>
<dbReference type="SUPFAM" id="SSF63992">
    <property type="entry name" value="Dipeptide transport protein"/>
    <property type="match status" value="1"/>
</dbReference>
<sequence length="282" mass="31466">MKIYVSVDIEGLPGVVLPTMTAPWSSQFQRASRIMTRLTNVLADEAFRNGASEVYVADSHGLMTNIDYLELDGRVNIIQGYPRAFSMVSLLDSTFNAIFYLGYHSAAGTPHGTLEHTYNGRVFSEIRVNGIRASEYILNSLYASEQGVPVAFLAGDEYLRKEVEVYTPWVVFVPLKKGVSRYSAISPGLSQIEKAIREGVTEAMSKVKENKVKLLEITKPYKVELVFRDSLIADALEEWDIMERLDAYTLRFTTDSARKMLAIISICSLVGSGIESLKANIR</sequence>
<feature type="binding site" evidence="2">
    <location>
        <position position="60"/>
    </location>
    <ligand>
        <name>Zn(2+)</name>
        <dbReference type="ChEBI" id="CHEBI:29105"/>
        <label>2</label>
    </ligand>
</feature>
<dbReference type="OrthoDB" id="9785420at2"/>
<evidence type="ECO:0000256" key="1">
    <source>
        <dbReference type="PIRSR" id="PIRSR015853-1"/>
    </source>
</evidence>
<keyword evidence="2" id="KW-0479">Metal-binding</keyword>
<dbReference type="InterPro" id="IPR007035">
    <property type="entry name" value="Peptidase_M55"/>
</dbReference>
<keyword evidence="3" id="KW-0031">Aminopeptidase</keyword>
<evidence type="ECO:0000313" key="4">
    <source>
        <dbReference type="Proteomes" id="UP000006804"/>
    </source>
</evidence>